<proteinExistence type="predicted"/>
<evidence type="ECO:0000313" key="1">
    <source>
        <dbReference type="EMBL" id="QOV03146.1"/>
    </source>
</evidence>
<reference evidence="1" key="1">
    <citation type="submission" date="2020-07" db="EMBL/GenBank/DDBJ databases">
        <title>Whole genomic analysis of two potential novel Human mastadenovirus species C recombinants in Brazil.</title>
        <authorList>
            <person name="Tahmasebi R."/>
            <person name="da-Costa A.C."/>
            <person name="Watanabe A.S.A."/>
            <person name="Tinker R."/>
            <person name="Milagres F.A.P."/>
            <person name="Sayao-Lobato M.C.A.B."/>
            <person name="Teles Md.A.R."/>
            <person name="Brustulin R."/>
            <person name="Chagas R.T."/>
            <person name="Alves Soares C.V.D."/>
            <person name="Villanova F."/>
            <person name="Deng X."/>
            <person name="Delwart E.L."/>
            <person name="Leal E.S."/>
            <person name="Luchs A."/>
            <person name="Sabino E.C."/>
        </authorList>
    </citation>
    <scope>NUCLEOTIDE SEQUENCE [LARGE SCALE GENOMIC DNA]</scope>
    <source>
        <strain evidence="1">119-Araguaina</strain>
    </source>
</reference>
<protein>
    <submittedName>
        <fullName evidence="1">14.1 kDa early protein</fullName>
    </submittedName>
</protein>
<name>A0A7U3NJF9_ADE41</name>
<sequence>MLSPQLTGVRDNAAVEFLDTALLSEDQGSPDSEPERKFNRINLRIVDRDLTQNFLHVARVVLVCDLGHKLIDLFLLELPPTGPLHGGRKIVGDATHELGEGVKPVFVPHTAVDNVTSVVPGAHYHLGHVKLNVTGKHGVVAQALEKVVEGGGNVLTDKEVHNPTPKSHFVDIAKGFQAFHGFVKVYRKVEELGVAGRDCQLVLQEAD</sequence>
<dbReference type="Proteomes" id="UP000593660">
    <property type="component" value="Segment"/>
</dbReference>
<organism evidence="1">
    <name type="scientific">Human adenovirus F serotype 41</name>
    <name type="common">HAdV-41</name>
    <name type="synonym">Human adenovirus 41</name>
    <dbReference type="NCBI Taxonomy" id="10524"/>
    <lineage>
        <taxon>Viruses</taxon>
        <taxon>Varidnaviria</taxon>
        <taxon>Bamfordvirae</taxon>
        <taxon>Preplasmiviricota</taxon>
        <taxon>Polisuviricotina</taxon>
        <taxon>Pharingeaviricetes</taxon>
        <taxon>Rowavirales</taxon>
        <taxon>Adenoviridae</taxon>
        <taxon>Mastadenovirus</taxon>
        <taxon>Mastadenovirus faecale</taxon>
        <taxon>Human mastadenovirus F</taxon>
    </lineage>
</organism>
<dbReference type="EMBL" id="MT790999">
    <property type="protein sequence ID" value="QOV03146.1"/>
    <property type="molecule type" value="Genomic_DNA"/>
</dbReference>
<organismHost>
    <name type="scientific">Homo sapiens</name>
    <name type="common">Human</name>
    <dbReference type="NCBI Taxonomy" id="9606"/>
</organismHost>
<accession>A0A7U3NJF9</accession>